<comment type="caution">
    <text evidence="7">The sequence shown here is derived from an EMBL/GenBank/DDBJ whole genome shotgun (WGS) entry which is preliminary data.</text>
</comment>
<dbReference type="RefSeq" id="XP_030998643.1">
    <property type="nucleotide sequence ID" value="XM_031137801.1"/>
</dbReference>
<keyword evidence="2 5" id="KW-0812">Transmembrane</keyword>
<accession>A0A507B3V0</accession>
<dbReference type="PANTHER" id="PTHR39608:SF1">
    <property type="entry name" value="INTEGRAL MEMBRANE PROTEIN (AFU_ORTHOLOGUE AFUA_5G08640)"/>
    <property type="match status" value="1"/>
</dbReference>
<dbReference type="EMBL" id="SKBQ01000015">
    <property type="protein sequence ID" value="TPX16932.1"/>
    <property type="molecule type" value="Genomic_DNA"/>
</dbReference>
<feature type="transmembrane region" description="Helical" evidence="5">
    <location>
        <begin position="76"/>
        <end position="101"/>
    </location>
</feature>
<dbReference type="STRING" id="1093900.A0A507B3V0"/>
<evidence type="ECO:0000256" key="1">
    <source>
        <dbReference type="ARBA" id="ARBA00004141"/>
    </source>
</evidence>
<protein>
    <recommendedName>
        <fullName evidence="6">MARVEL domain-containing protein</fullName>
    </recommendedName>
</protein>
<gene>
    <name evidence="7" type="ORF">E0L32_003494</name>
</gene>
<dbReference type="InParanoid" id="A0A507B3V0"/>
<evidence type="ECO:0000256" key="5">
    <source>
        <dbReference type="SAM" id="Phobius"/>
    </source>
</evidence>
<dbReference type="InterPro" id="IPR008253">
    <property type="entry name" value="Marvel"/>
</dbReference>
<dbReference type="OrthoDB" id="4074965at2759"/>
<keyword evidence="8" id="KW-1185">Reference proteome</keyword>
<dbReference type="Proteomes" id="UP000319257">
    <property type="component" value="Unassembled WGS sequence"/>
</dbReference>
<evidence type="ECO:0000313" key="8">
    <source>
        <dbReference type="Proteomes" id="UP000319257"/>
    </source>
</evidence>
<comment type="subcellular location">
    <subcellularLocation>
        <location evidence="1">Membrane</location>
        <topology evidence="1">Multi-pass membrane protein</topology>
    </subcellularLocation>
</comment>
<evidence type="ECO:0000256" key="4">
    <source>
        <dbReference type="ARBA" id="ARBA00023136"/>
    </source>
</evidence>
<evidence type="ECO:0000259" key="6">
    <source>
        <dbReference type="Pfam" id="PF01284"/>
    </source>
</evidence>
<feature type="transmembrane region" description="Helical" evidence="5">
    <location>
        <begin position="6"/>
        <end position="25"/>
    </location>
</feature>
<name>A0A507B3V0_9PEZI</name>
<reference evidence="7 8" key="1">
    <citation type="submission" date="2019-06" db="EMBL/GenBank/DDBJ databases">
        <title>Draft genome sequence of the filamentous fungus Phialemoniopsis curvata isolated from diesel fuel.</title>
        <authorList>
            <person name="Varaljay V.A."/>
            <person name="Lyon W.J."/>
            <person name="Crouch A.L."/>
            <person name="Drake C.E."/>
            <person name="Hollomon J.M."/>
            <person name="Nadeau L.J."/>
            <person name="Nunn H.S."/>
            <person name="Stevenson B.S."/>
            <person name="Bojanowski C.L."/>
            <person name="Crookes-Goodson W.J."/>
        </authorList>
    </citation>
    <scope>NUCLEOTIDE SEQUENCE [LARGE SCALE GENOMIC DNA]</scope>
    <source>
        <strain evidence="7 8">D216</strain>
    </source>
</reference>
<feature type="transmembrane region" description="Helical" evidence="5">
    <location>
        <begin position="121"/>
        <end position="142"/>
    </location>
</feature>
<keyword evidence="4 5" id="KW-0472">Membrane</keyword>
<evidence type="ECO:0000256" key="3">
    <source>
        <dbReference type="ARBA" id="ARBA00022989"/>
    </source>
</evidence>
<feature type="domain" description="MARVEL" evidence="6">
    <location>
        <begin position="8"/>
        <end position="137"/>
    </location>
</feature>
<dbReference type="GO" id="GO:0016020">
    <property type="term" value="C:membrane"/>
    <property type="evidence" value="ECO:0007669"/>
    <property type="project" value="UniProtKB-SubCell"/>
</dbReference>
<proteinExistence type="predicted"/>
<dbReference type="PANTHER" id="PTHR39608">
    <property type="entry name" value="INTEGRAL MEMBRANE PROTEIN (AFU_ORTHOLOGUE AFUA_5G08640)"/>
    <property type="match status" value="1"/>
</dbReference>
<evidence type="ECO:0000256" key="2">
    <source>
        <dbReference type="ARBA" id="ARBA00022692"/>
    </source>
</evidence>
<dbReference type="AlphaFoldDB" id="A0A507B3V0"/>
<feature type="transmembrane region" description="Helical" evidence="5">
    <location>
        <begin position="45"/>
        <end position="64"/>
    </location>
</feature>
<organism evidence="7 8">
    <name type="scientific">Thyridium curvatum</name>
    <dbReference type="NCBI Taxonomy" id="1093900"/>
    <lineage>
        <taxon>Eukaryota</taxon>
        <taxon>Fungi</taxon>
        <taxon>Dikarya</taxon>
        <taxon>Ascomycota</taxon>
        <taxon>Pezizomycotina</taxon>
        <taxon>Sordariomycetes</taxon>
        <taxon>Sordariomycetidae</taxon>
        <taxon>Thyridiales</taxon>
        <taxon>Thyridiaceae</taxon>
        <taxon>Thyridium</taxon>
    </lineage>
</organism>
<keyword evidence="3 5" id="KW-1133">Transmembrane helix</keyword>
<sequence length="168" mass="19065">MIITDLVSMLFRLAELAFAAIVAGLTGDYLHRVRGTSSWSQGRFIYTEVVAGLSILFSIVWLFPFAGSFVHYPADFLISVMWWVAFGLLVNWLDGGCGYIFNWTGITLRGGDSCGKWKADVAFCFLSALCWLVSALLGVYWVHRQRTRATTGTAAGYRRRRWYRRSRI</sequence>
<dbReference type="GeneID" id="41970941"/>
<evidence type="ECO:0000313" key="7">
    <source>
        <dbReference type="EMBL" id="TPX16932.1"/>
    </source>
</evidence>
<dbReference type="Pfam" id="PF01284">
    <property type="entry name" value="MARVEL"/>
    <property type="match status" value="1"/>
</dbReference>